<name>A0A841ISM5_9ACTN</name>
<feature type="compositionally biased region" description="Low complexity" evidence="8">
    <location>
        <begin position="327"/>
        <end position="339"/>
    </location>
</feature>
<feature type="region of interest" description="Disordered" evidence="8">
    <location>
        <begin position="273"/>
        <end position="440"/>
    </location>
</feature>
<proteinExistence type="inferred from homology"/>
<feature type="transmembrane region" description="Helical" evidence="9">
    <location>
        <begin position="536"/>
        <end position="555"/>
    </location>
</feature>
<evidence type="ECO:0000256" key="1">
    <source>
        <dbReference type="ARBA" id="ARBA00010886"/>
    </source>
</evidence>
<evidence type="ECO:0000256" key="3">
    <source>
        <dbReference type="ARBA" id="ARBA00022679"/>
    </source>
</evidence>
<feature type="transmembrane region" description="Helical" evidence="9">
    <location>
        <begin position="479"/>
        <end position="498"/>
    </location>
</feature>
<dbReference type="PROSITE" id="PS00107">
    <property type="entry name" value="PROTEIN_KINASE_ATP"/>
    <property type="match status" value="1"/>
</dbReference>
<comment type="similarity">
    <text evidence="1">Belongs to the protein kinase superfamily. NEK Ser/Thr protein kinase family. NIMA subfamily.</text>
</comment>
<gene>
    <name evidence="11" type="ORF">FHS13_002208</name>
</gene>
<dbReference type="InterPro" id="IPR000719">
    <property type="entry name" value="Prot_kinase_dom"/>
</dbReference>
<dbReference type="Gene3D" id="3.30.200.20">
    <property type="entry name" value="Phosphorylase Kinase, domain 1"/>
    <property type="match status" value="1"/>
</dbReference>
<dbReference type="Gene3D" id="1.10.510.10">
    <property type="entry name" value="Transferase(Phosphotransferase) domain 1"/>
    <property type="match status" value="1"/>
</dbReference>
<dbReference type="AlphaFoldDB" id="A0A841ISM5"/>
<evidence type="ECO:0000256" key="9">
    <source>
        <dbReference type="SAM" id="Phobius"/>
    </source>
</evidence>
<evidence type="ECO:0000256" key="7">
    <source>
        <dbReference type="PROSITE-ProRule" id="PRU10141"/>
    </source>
</evidence>
<dbReference type="CDD" id="cd14014">
    <property type="entry name" value="STKc_PknB_like"/>
    <property type="match status" value="1"/>
</dbReference>
<keyword evidence="12" id="KW-1185">Reference proteome</keyword>
<dbReference type="SMART" id="SM00220">
    <property type="entry name" value="S_TKc"/>
    <property type="match status" value="1"/>
</dbReference>
<dbReference type="SUPFAM" id="SSF56112">
    <property type="entry name" value="Protein kinase-like (PK-like)"/>
    <property type="match status" value="1"/>
</dbReference>
<accession>A0A841ISM5</accession>
<feature type="transmembrane region" description="Helical" evidence="9">
    <location>
        <begin position="443"/>
        <end position="467"/>
    </location>
</feature>
<comment type="caution">
    <text evidence="11">The sequence shown here is derived from an EMBL/GenBank/DDBJ whole genome shotgun (WGS) entry which is preliminary data.</text>
</comment>
<dbReference type="GO" id="GO:0005524">
    <property type="term" value="F:ATP binding"/>
    <property type="evidence" value="ECO:0007669"/>
    <property type="project" value="UniProtKB-UniRule"/>
</dbReference>
<feature type="transmembrane region" description="Helical" evidence="9">
    <location>
        <begin position="505"/>
        <end position="530"/>
    </location>
</feature>
<dbReference type="GO" id="GO:0004674">
    <property type="term" value="F:protein serine/threonine kinase activity"/>
    <property type="evidence" value="ECO:0007669"/>
    <property type="project" value="UniProtKB-EC"/>
</dbReference>
<feature type="binding site" evidence="7">
    <location>
        <position position="41"/>
    </location>
    <ligand>
        <name>ATP</name>
        <dbReference type="ChEBI" id="CHEBI:30616"/>
    </ligand>
</feature>
<feature type="compositionally biased region" description="Low complexity" evidence="8">
    <location>
        <begin position="278"/>
        <end position="302"/>
    </location>
</feature>
<dbReference type="EC" id="2.7.11.1" evidence="2"/>
<evidence type="ECO:0000313" key="11">
    <source>
        <dbReference type="EMBL" id="MBB6120256.1"/>
    </source>
</evidence>
<keyword evidence="9" id="KW-1133">Transmembrane helix</keyword>
<feature type="domain" description="Protein kinase" evidence="10">
    <location>
        <begin position="12"/>
        <end position="277"/>
    </location>
</feature>
<evidence type="ECO:0000256" key="2">
    <source>
        <dbReference type="ARBA" id="ARBA00012513"/>
    </source>
</evidence>
<keyword evidence="9" id="KW-0472">Membrane</keyword>
<dbReference type="Proteomes" id="UP000536604">
    <property type="component" value="Unassembled WGS sequence"/>
</dbReference>
<evidence type="ECO:0000313" key="12">
    <source>
        <dbReference type="Proteomes" id="UP000536604"/>
    </source>
</evidence>
<dbReference type="PROSITE" id="PS50011">
    <property type="entry name" value="PROTEIN_KINASE_DOM"/>
    <property type="match status" value="1"/>
</dbReference>
<dbReference type="RefSeq" id="WP_184291162.1">
    <property type="nucleotide sequence ID" value="NZ_JACHJO010000006.1"/>
</dbReference>
<evidence type="ECO:0000256" key="4">
    <source>
        <dbReference type="ARBA" id="ARBA00022741"/>
    </source>
</evidence>
<organism evidence="11 12">
    <name type="scientific">Nocardiopsis algeriensis</name>
    <dbReference type="NCBI Taxonomy" id="1478215"/>
    <lineage>
        <taxon>Bacteria</taxon>
        <taxon>Bacillati</taxon>
        <taxon>Actinomycetota</taxon>
        <taxon>Actinomycetes</taxon>
        <taxon>Streptosporangiales</taxon>
        <taxon>Nocardiopsidaceae</taxon>
        <taxon>Nocardiopsis</taxon>
    </lineage>
</organism>
<dbReference type="PANTHER" id="PTHR43671:SF13">
    <property type="entry name" value="SERINE_THREONINE-PROTEIN KINASE NEK2"/>
    <property type="match status" value="1"/>
</dbReference>
<sequence length="566" mass="58005">MSSPSRSSVGRYELREQLGAGGMGAVWHAWDPALERDVAVKEVSLPEQMSEEERAQARERTLREARATARIRHGSVVTVHDVFEHEGTPWIVMELLSGSSLRDRVQDGPLSEEEVERIARALLGGLSAAHGAGVTHRDVKPANVMATEDGRIVLTDFGIADMDGTTALTKTGVYVGSPEYMAPERFDGERALPASDLWSLGVTLCLLLEGRSPFKRSTVTGTVNAVLAGPVPPRLSVPEGSPLRELIGALLTRDVSARPTADEALEILERAAEHRSPAPDARGAAAALPPGAPAPGTSAAALPPAPLPGTPASGTPAPAGPPPPHAAPGGAHTEHGGPAFAPPGGPAPLTAAPAGGGALPAAAPQGIPAPGVPASGGPHTAYGAPGGPHTAHTAYDASVPPGAWAHGRDASTAPPPGAAGRIDRAHRAGRPASRRNSRPAGRMSLPVTAAVVMLGANALYVVVLVALFTAEALGSGEGWGSVAVLGGWGLFSAFAASCMATRSRLLYGAVVLVQLLVSVMLVLDMFVMLVHAPAQLPFYAAILLFQLVLGGLLTVPRRARAYFGLG</sequence>
<keyword evidence="5" id="KW-0418">Kinase</keyword>
<dbReference type="Pfam" id="PF00069">
    <property type="entry name" value="Pkinase"/>
    <property type="match status" value="1"/>
</dbReference>
<dbReference type="PANTHER" id="PTHR43671">
    <property type="entry name" value="SERINE/THREONINE-PROTEIN KINASE NEK"/>
    <property type="match status" value="1"/>
</dbReference>
<evidence type="ECO:0000256" key="5">
    <source>
        <dbReference type="ARBA" id="ARBA00022777"/>
    </source>
</evidence>
<dbReference type="InterPro" id="IPR050660">
    <property type="entry name" value="NEK_Ser/Thr_kinase"/>
</dbReference>
<feature type="compositionally biased region" description="Low complexity" evidence="8">
    <location>
        <begin position="347"/>
        <end position="373"/>
    </location>
</feature>
<keyword evidence="4 7" id="KW-0547">Nucleotide-binding</keyword>
<evidence type="ECO:0000259" key="10">
    <source>
        <dbReference type="PROSITE" id="PS50011"/>
    </source>
</evidence>
<evidence type="ECO:0000256" key="8">
    <source>
        <dbReference type="SAM" id="MobiDB-lite"/>
    </source>
</evidence>
<dbReference type="InterPro" id="IPR011009">
    <property type="entry name" value="Kinase-like_dom_sf"/>
</dbReference>
<evidence type="ECO:0000256" key="6">
    <source>
        <dbReference type="ARBA" id="ARBA00022840"/>
    </source>
</evidence>
<keyword evidence="9" id="KW-0812">Transmembrane</keyword>
<keyword evidence="3" id="KW-0808">Transferase</keyword>
<keyword evidence="6 7" id="KW-0067">ATP-binding</keyword>
<reference evidence="11 12" key="1">
    <citation type="submission" date="2020-08" db="EMBL/GenBank/DDBJ databases">
        <title>Genomic Encyclopedia of Type Strains, Phase III (KMG-III): the genomes of soil and plant-associated and newly described type strains.</title>
        <authorList>
            <person name="Whitman W."/>
        </authorList>
    </citation>
    <scope>NUCLEOTIDE SEQUENCE [LARGE SCALE GENOMIC DNA]</scope>
    <source>
        <strain evidence="11 12">CECT 8712</strain>
    </source>
</reference>
<dbReference type="EMBL" id="JACHJO010000006">
    <property type="protein sequence ID" value="MBB6120256.1"/>
    <property type="molecule type" value="Genomic_DNA"/>
</dbReference>
<protein>
    <recommendedName>
        <fullName evidence="2">non-specific serine/threonine protein kinase</fullName>
        <ecNumber evidence="2">2.7.11.1</ecNumber>
    </recommendedName>
</protein>
<dbReference type="InterPro" id="IPR017441">
    <property type="entry name" value="Protein_kinase_ATP_BS"/>
</dbReference>
<feature type="compositionally biased region" description="Basic residues" evidence="8">
    <location>
        <begin position="427"/>
        <end position="437"/>
    </location>
</feature>